<feature type="domain" description="Enoyl reductase (ER)" evidence="1">
    <location>
        <begin position="18"/>
        <end position="348"/>
    </location>
</feature>
<sequence length="352" mass="37324">MSVPKTMKQWIVKDTKNGFDELELQNGVEVPQVGEYDVLVKIQAVSLNYRDLIIPKGMYPFPAAVPVVPCSDGVGKVVKIGAKVSEFSEGDSVATLFSQKHQAGPIKPAAMASGLGGALHGTLREYAAFPESGLVRAPSNISVNEAATLSCAPLTAYNALFGLESKHVKAGDWVLTQGTGGVSLSAIQFARAAGASVIATSSSDEKLEFLKKAGATHVINYKKDTNWGETAKNLTTGKLGVDHVVEVGGPGTMKQSMLAVKPEGVITVIGFLGGVQAENTPTTLDTLTHLCTVRGILVGSRQQFEDMVRAIETAGIHPVVDKNVFSFEKAVDAYNYQWDQKHLGKVVIEVGA</sequence>
<dbReference type="OrthoDB" id="9930022at2759"/>
<organism evidence="2 3">
    <name type="scientific">Cyphellophora europaea (strain CBS 101466)</name>
    <name type="common">Phialophora europaea</name>
    <dbReference type="NCBI Taxonomy" id="1220924"/>
    <lineage>
        <taxon>Eukaryota</taxon>
        <taxon>Fungi</taxon>
        <taxon>Dikarya</taxon>
        <taxon>Ascomycota</taxon>
        <taxon>Pezizomycotina</taxon>
        <taxon>Eurotiomycetes</taxon>
        <taxon>Chaetothyriomycetidae</taxon>
        <taxon>Chaetothyriales</taxon>
        <taxon>Cyphellophoraceae</taxon>
        <taxon>Cyphellophora</taxon>
    </lineage>
</organism>
<dbReference type="InterPro" id="IPR013154">
    <property type="entry name" value="ADH-like_N"/>
</dbReference>
<dbReference type="InterPro" id="IPR036291">
    <property type="entry name" value="NAD(P)-bd_dom_sf"/>
</dbReference>
<dbReference type="Pfam" id="PF00107">
    <property type="entry name" value="ADH_zinc_N"/>
    <property type="match status" value="1"/>
</dbReference>
<dbReference type="HOGENOM" id="CLU_026673_3_4_1"/>
<evidence type="ECO:0000313" key="2">
    <source>
        <dbReference type="EMBL" id="ETN46523.1"/>
    </source>
</evidence>
<dbReference type="PANTHER" id="PTHR45033:SF2">
    <property type="entry name" value="ZINC-TYPE ALCOHOL DEHYDROGENASE-LIKE PROTEIN C1773.06C"/>
    <property type="match status" value="1"/>
</dbReference>
<dbReference type="InParanoid" id="W2SER8"/>
<protein>
    <recommendedName>
        <fullName evidence="1">Enoyl reductase (ER) domain-containing protein</fullName>
    </recommendedName>
</protein>
<dbReference type="EMBL" id="KB822711">
    <property type="protein sequence ID" value="ETN46523.1"/>
    <property type="molecule type" value="Genomic_DNA"/>
</dbReference>
<dbReference type="Gene3D" id="3.90.180.10">
    <property type="entry name" value="Medium-chain alcohol dehydrogenases, catalytic domain"/>
    <property type="match status" value="1"/>
</dbReference>
<dbReference type="SUPFAM" id="SSF51735">
    <property type="entry name" value="NAD(P)-binding Rossmann-fold domains"/>
    <property type="match status" value="1"/>
</dbReference>
<gene>
    <name evidence="2" type="ORF">HMPREF1541_00708</name>
</gene>
<dbReference type="InterPro" id="IPR011032">
    <property type="entry name" value="GroES-like_sf"/>
</dbReference>
<evidence type="ECO:0000259" key="1">
    <source>
        <dbReference type="SMART" id="SM00829"/>
    </source>
</evidence>
<dbReference type="Gene3D" id="3.40.50.720">
    <property type="entry name" value="NAD(P)-binding Rossmann-like Domain"/>
    <property type="match status" value="1"/>
</dbReference>
<dbReference type="VEuPathDB" id="FungiDB:HMPREF1541_00708"/>
<name>W2SER8_CYPE1</name>
<evidence type="ECO:0000313" key="3">
    <source>
        <dbReference type="Proteomes" id="UP000030752"/>
    </source>
</evidence>
<dbReference type="Pfam" id="PF08240">
    <property type="entry name" value="ADH_N"/>
    <property type="match status" value="1"/>
</dbReference>
<dbReference type="PANTHER" id="PTHR45033">
    <property type="match status" value="1"/>
</dbReference>
<reference evidence="2 3" key="1">
    <citation type="submission" date="2013-03" db="EMBL/GenBank/DDBJ databases">
        <title>The Genome Sequence of Phialophora europaea CBS 101466.</title>
        <authorList>
            <consortium name="The Broad Institute Genomics Platform"/>
            <person name="Cuomo C."/>
            <person name="de Hoog S."/>
            <person name="Gorbushina A."/>
            <person name="Walker B."/>
            <person name="Young S.K."/>
            <person name="Zeng Q."/>
            <person name="Gargeya S."/>
            <person name="Fitzgerald M."/>
            <person name="Haas B."/>
            <person name="Abouelleil A."/>
            <person name="Allen A.W."/>
            <person name="Alvarado L."/>
            <person name="Arachchi H.M."/>
            <person name="Berlin A.M."/>
            <person name="Chapman S.B."/>
            <person name="Gainer-Dewar J."/>
            <person name="Goldberg J."/>
            <person name="Griggs A."/>
            <person name="Gujja S."/>
            <person name="Hansen M."/>
            <person name="Howarth C."/>
            <person name="Imamovic A."/>
            <person name="Ireland A."/>
            <person name="Larimer J."/>
            <person name="McCowan C."/>
            <person name="Murphy C."/>
            <person name="Pearson M."/>
            <person name="Poon T.W."/>
            <person name="Priest M."/>
            <person name="Roberts A."/>
            <person name="Saif S."/>
            <person name="Shea T."/>
            <person name="Sisk P."/>
            <person name="Sykes S."/>
            <person name="Wortman J."/>
            <person name="Nusbaum C."/>
            <person name="Birren B."/>
        </authorList>
    </citation>
    <scope>NUCLEOTIDE SEQUENCE [LARGE SCALE GENOMIC DNA]</scope>
    <source>
        <strain evidence="2 3">CBS 101466</strain>
    </source>
</reference>
<dbReference type="CDD" id="cd08276">
    <property type="entry name" value="MDR7"/>
    <property type="match status" value="1"/>
</dbReference>
<dbReference type="SMART" id="SM00829">
    <property type="entry name" value="PKS_ER"/>
    <property type="match status" value="1"/>
</dbReference>
<dbReference type="Proteomes" id="UP000030752">
    <property type="component" value="Unassembled WGS sequence"/>
</dbReference>
<dbReference type="InterPro" id="IPR013149">
    <property type="entry name" value="ADH-like_C"/>
</dbReference>
<keyword evidence="3" id="KW-1185">Reference proteome</keyword>
<dbReference type="InterPro" id="IPR052711">
    <property type="entry name" value="Zinc_ADH-like"/>
</dbReference>
<dbReference type="RefSeq" id="XP_008711235.1">
    <property type="nucleotide sequence ID" value="XM_008713013.1"/>
</dbReference>
<dbReference type="eggNOG" id="KOG1198">
    <property type="taxonomic scope" value="Eukaryota"/>
</dbReference>
<dbReference type="GeneID" id="19968047"/>
<dbReference type="GO" id="GO:0016491">
    <property type="term" value="F:oxidoreductase activity"/>
    <property type="evidence" value="ECO:0007669"/>
    <property type="project" value="InterPro"/>
</dbReference>
<dbReference type="InterPro" id="IPR020843">
    <property type="entry name" value="ER"/>
</dbReference>
<dbReference type="AlphaFoldDB" id="W2SER8"/>
<dbReference type="STRING" id="1220924.W2SER8"/>
<dbReference type="SUPFAM" id="SSF50129">
    <property type="entry name" value="GroES-like"/>
    <property type="match status" value="1"/>
</dbReference>
<proteinExistence type="predicted"/>
<accession>W2SER8</accession>